<comment type="caution">
    <text evidence="3">The sequence shown here is derived from an EMBL/GenBank/DDBJ whole genome shotgun (WGS) entry which is preliminary data.</text>
</comment>
<feature type="region of interest" description="Disordered" evidence="1">
    <location>
        <begin position="44"/>
        <end position="76"/>
    </location>
</feature>
<proteinExistence type="predicted"/>
<reference evidence="3 4" key="1">
    <citation type="submission" date="2024-06" db="EMBL/GenBank/DDBJ databases">
        <authorList>
            <person name="Kraege A."/>
            <person name="Thomma B."/>
        </authorList>
    </citation>
    <scope>NUCLEOTIDE SEQUENCE [LARGE SCALE GENOMIC DNA]</scope>
</reference>
<accession>A0ABP1GGB8</accession>
<feature type="compositionally biased region" description="Low complexity" evidence="1">
    <location>
        <begin position="44"/>
        <end position="73"/>
    </location>
</feature>
<evidence type="ECO:0000313" key="4">
    <source>
        <dbReference type="Proteomes" id="UP001497392"/>
    </source>
</evidence>
<sequence length="336" mass="35776">MQRLVVVVCVLVGIGSANAQLLSGVTNTVGNTLNGVGTTIGNLFGGSTTKSTPTTSTSSTPTTTSTTKTGSGSAAADPQVVDFSGRHFEFMGEVGGVYNVIQDSTHQVSMRLKLGVLSDHNGTYIDGIGFAYQGHKVVIELINGDEDDLTVSLNGKQLVMREGETSQEHDPVSTQGKLRVAWELYRPNFGNTIALQTDLLRFTVFRTDKGSLDKGGLPQPSFLNFHAKLLFPPAHAMEGVVGEGYTRMLRGESNIMPNDGTFYGNPDDYRLPHYFPHEAPASHLLLMPARKFNRKLIEVPEAAVDGYAAAAAELDVSALPDAGAGGFGNEAAWLSA</sequence>
<feature type="chain" id="PRO_5046964383" evidence="2">
    <location>
        <begin position="20"/>
        <end position="336"/>
    </location>
</feature>
<evidence type="ECO:0000313" key="3">
    <source>
        <dbReference type="EMBL" id="CAL5229743.1"/>
    </source>
</evidence>
<name>A0ABP1GGB8_9CHLO</name>
<evidence type="ECO:0000256" key="1">
    <source>
        <dbReference type="SAM" id="MobiDB-lite"/>
    </source>
</evidence>
<feature type="signal peptide" evidence="2">
    <location>
        <begin position="1"/>
        <end position="19"/>
    </location>
</feature>
<gene>
    <name evidence="3" type="primary">g13124</name>
    <name evidence="3" type="ORF">VP750_LOCUS11649</name>
</gene>
<dbReference type="EMBL" id="CAXHTA020000021">
    <property type="protein sequence ID" value="CAL5229743.1"/>
    <property type="molecule type" value="Genomic_DNA"/>
</dbReference>
<organism evidence="3 4">
    <name type="scientific">Coccomyxa viridis</name>
    <dbReference type="NCBI Taxonomy" id="1274662"/>
    <lineage>
        <taxon>Eukaryota</taxon>
        <taxon>Viridiplantae</taxon>
        <taxon>Chlorophyta</taxon>
        <taxon>core chlorophytes</taxon>
        <taxon>Trebouxiophyceae</taxon>
        <taxon>Trebouxiophyceae incertae sedis</taxon>
        <taxon>Coccomyxaceae</taxon>
        <taxon>Coccomyxa</taxon>
    </lineage>
</organism>
<protein>
    <submittedName>
        <fullName evidence="3">G13124 protein</fullName>
    </submittedName>
</protein>
<evidence type="ECO:0000256" key="2">
    <source>
        <dbReference type="SAM" id="SignalP"/>
    </source>
</evidence>
<keyword evidence="2" id="KW-0732">Signal</keyword>
<dbReference type="Proteomes" id="UP001497392">
    <property type="component" value="Unassembled WGS sequence"/>
</dbReference>
<keyword evidence="4" id="KW-1185">Reference proteome</keyword>